<dbReference type="AlphaFoldDB" id="A0A3P6NTS0"/>
<proteinExistence type="inferred from homology"/>
<protein>
    <recommendedName>
        <fullName evidence="2">FH2 domain-containing protein</fullName>
    </recommendedName>
</protein>
<reference evidence="3 4" key="1">
    <citation type="submission" date="2018-11" db="EMBL/GenBank/DDBJ databases">
        <authorList>
            <consortium name="Pathogen Informatics"/>
        </authorList>
    </citation>
    <scope>NUCLEOTIDE SEQUENCE [LARGE SCALE GENOMIC DNA]</scope>
</reference>
<dbReference type="PROSITE" id="PS51444">
    <property type="entry name" value="FH2"/>
    <property type="match status" value="1"/>
</dbReference>
<dbReference type="Gene3D" id="1.20.58.2220">
    <property type="entry name" value="Formin, FH2 domain"/>
    <property type="match status" value="1"/>
</dbReference>
<gene>
    <name evidence="3" type="ORF">ASIM_LOCUS1516</name>
</gene>
<dbReference type="InterPro" id="IPR042201">
    <property type="entry name" value="FH2_Formin_sf"/>
</dbReference>
<dbReference type="GO" id="GO:0008360">
    <property type="term" value="P:regulation of cell shape"/>
    <property type="evidence" value="ECO:0007669"/>
    <property type="project" value="TreeGrafter"/>
</dbReference>
<dbReference type="InterPro" id="IPR043592">
    <property type="entry name" value="FMNL_animal"/>
</dbReference>
<evidence type="ECO:0000313" key="3">
    <source>
        <dbReference type="EMBL" id="VDK18841.1"/>
    </source>
</evidence>
<dbReference type="GO" id="GO:0030866">
    <property type="term" value="P:cortical actin cytoskeleton organization"/>
    <property type="evidence" value="ECO:0007669"/>
    <property type="project" value="TreeGrafter"/>
</dbReference>
<dbReference type="OrthoDB" id="1668162at2759"/>
<dbReference type="GO" id="GO:0051015">
    <property type="term" value="F:actin filament binding"/>
    <property type="evidence" value="ECO:0007669"/>
    <property type="project" value="TreeGrafter"/>
</dbReference>
<evidence type="ECO:0000256" key="1">
    <source>
        <dbReference type="ARBA" id="ARBA00023449"/>
    </source>
</evidence>
<dbReference type="GO" id="GO:0005829">
    <property type="term" value="C:cytosol"/>
    <property type="evidence" value="ECO:0007669"/>
    <property type="project" value="TreeGrafter"/>
</dbReference>
<dbReference type="PANTHER" id="PTHR45857">
    <property type="entry name" value="FORMIN-LIKE PROTEIN"/>
    <property type="match status" value="1"/>
</dbReference>
<dbReference type="SUPFAM" id="SSF101447">
    <property type="entry name" value="Formin homology 2 domain (FH2 domain)"/>
    <property type="match status" value="1"/>
</dbReference>
<dbReference type="Proteomes" id="UP000267096">
    <property type="component" value="Unassembled WGS sequence"/>
</dbReference>
<evidence type="ECO:0000259" key="2">
    <source>
        <dbReference type="PROSITE" id="PS51444"/>
    </source>
</evidence>
<dbReference type="Pfam" id="PF02181">
    <property type="entry name" value="FH2"/>
    <property type="match status" value="1"/>
</dbReference>
<accession>A0A3P6NTS0</accession>
<dbReference type="EMBL" id="UYRR01001642">
    <property type="protein sequence ID" value="VDK18841.1"/>
    <property type="molecule type" value="Genomic_DNA"/>
</dbReference>
<feature type="domain" description="FH2" evidence="2">
    <location>
        <begin position="91"/>
        <end position="339"/>
    </location>
</feature>
<keyword evidence="4" id="KW-1185">Reference proteome</keyword>
<evidence type="ECO:0000313" key="4">
    <source>
        <dbReference type="Proteomes" id="UP000267096"/>
    </source>
</evidence>
<dbReference type="PANTHER" id="PTHR45857:SF8">
    <property type="entry name" value="FORMIN-HOMOLOGY AND ZINC FINGER DOMAINS PROTEIN 1"/>
    <property type="match status" value="1"/>
</dbReference>
<comment type="similarity">
    <text evidence="1">Belongs to the formin homology family.</text>
</comment>
<name>A0A3P6NTS0_ANISI</name>
<dbReference type="InterPro" id="IPR015425">
    <property type="entry name" value="FH2_Formin"/>
</dbReference>
<organism evidence="3 4">
    <name type="scientific">Anisakis simplex</name>
    <name type="common">Herring worm</name>
    <dbReference type="NCBI Taxonomy" id="6269"/>
    <lineage>
        <taxon>Eukaryota</taxon>
        <taxon>Metazoa</taxon>
        <taxon>Ecdysozoa</taxon>
        <taxon>Nematoda</taxon>
        <taxon>Chromadorea</taxon>
        <taxon>Rhabditida</taxon>
        <taxon>Spirurina</taxon>
        <taxon>Ascaridomorpha</taxon>
        <taxon>Ascaridoidea</taxon>
        <taxon>Anisakidae</taxon>
        <taxon>Anisakis</taxon>
        <taxon>Anisakis simplex complex</taxon>
    </lineage>
</organism>
<dbReference type="GO" id="GO:0016477">
    <property type="term" value="P:cell migration"/>
    <property type="evidence" value="ECO:0007669"/>
    <property type="project" value="TreeGrafter"/>
</dbReference>
<sequence length="339" mass="38144">MSTDPSAITQCDDKTFLNNIRNLPSATVDVKRGVAIKLENTNGSNNNSTDMDTCVSSSASMVEESNRSISVANSVTPNGNCFGLTSPLNCLKNQRSLESILRLRTGENLQPRYLLHKLNWHVLDDEQISNTVFDTFNTLNTQGIMEKLDLTQFEPLVEESTFLNEEQLEKIAEVRRQINLQTFEIMYAVHRLDLGVLSAENVDLVTSIAPSAVDIHRFKNYEMSNSVSTLGENEQFVLQLSKIERMEEKLQAMSHMSKFANRVSTLNQQFSDFLNAAKLLHTSTEFHYILQILLTCGNLISGDFNAQIIKGFRTSSLVDQVTLFWCCLPSLQESVSQIE</sequence>